<accession>Q21T20</accession>
<name>Q21T20_ALBFT</name>
<proteinExistence type="predicted"/>
<gene>
    <name evidence="1" type="ordered locus">Rfer_3374</name>
</gene>
<dbReference type="HOGENOM" id="CLU_356337_0_0_4"/>
<evidence type="ECO:0000313" key="1">
    <source>
        <dbReference type="EMBL" id="ABD71083.1"/>
    </source>
</evidence>
<dbReference type="AlphaFoldDB" id="Q21T20"/>
<dbReference type="OrthoDB" id="9770871at2"/>
<protein>
    <recommendedName>
        <fullName evidence="3">Lipoprotein</fullName>
    </recommendedName>
</protein>
<evidence type="ECO:0000313" key="2">
    <source>
        <dbReference type="Proteomes" id="UP000008332"/>
    </source>
</evidence>
<dbReference type="KEGG" id="rfr:Rfer_3374"/>
<organism evidence="1 2">
    <name type="scientific">Albidiferax ferrireducens (strain ATCC BAA-621 / DSM 15236 / T118)</name>
    <name type="common">Rhodoferax ferrireducens</name>
    <dbReference type="NCBI Taxonomy" id="338969"/>
    <lineage>
        <taxon>Bacteria</taxon>
        <taxon>Pseudomonadati</taxon>
        <taxon>Pseudomonadota</taxon>
        <taxon>Betaproteobacteria</taxon>
        <taxon>Burkholderiales</taxon>
        <taxon>Comamonadaceae</taxon>
        <taxon>Rhodoferax</taxon>
    </lineage>
</organism>
<keyword evidence="2" id="KW-1185">Reference proteome</keyword>
<dbReference type="PROSITE" id="PS51257">
    <property type="entry name" value="PROKAR_LIPOPROTEIN"/>
    <property type="match status" value="1"/>
</dbReference>
<dbReference type="RefSeq" id="WP_011465646.1">
    <property type="nucleotide sequence ID" value="NC_007908.1"/>
</dbReference>
<dbReference type="EMBL" id="CP000267">
    <property type="protein sequence ID" value="ABD71083.1"/>
    <property type="molecule type" value="Genomic_DNA"/>
</dbReference>
<sequence length="787" mass="80295">MNITLKRLALGITSAGLLTIYGCGGGGGGTSTPAPIIPAATTTDVPVTVVDGPIKNATVCLDKNSNGVCDSGEPFAKTDATGKVTLTVDLADAGKYPVIAVVGTDAIDADTGAVPVPFTMSAPADSVGVVSPLTTLVQQTVASTGASTADAAAAVQAATGITVSLFQDFTKVAAPTDGSISAATVARMVVVTTQQQATAIGGTVLGSTTVDGATITQADIDKAIQKKLLELLPALVSAMSDPAVQAASTPADKEAALLAAAQTLVTNSGLTPASMATVVAINTQTSSTTPVASAPAAAGFSLVNFNFIDASNVFARVFSGSLLQNTPDANNNVKYVERRYRSNASTLAKWGAGGDPWRQADLHWNGSAWTNCPLNFENTSGVRDALGNSTYNYCDSYETGKTNRATFDIAGKAMKDVYAQARAAGYTNLRIADPTLLGTATFPTGSSLFYQTGTPLTTAFAYYPGSSSLVTQYSSAVSAGGTASTQAAGVGCNSTEFKTTNGANSTTLEGLIGAMTGTPCVFTQGKFTYNSILYTSPDTSDEAWGNSTVGIGTLGTAPVGTGTAPGFYSGNTKLRAAFKGTGTNPVTYYACKERFNNGSTRNCTVIGTGSYTIATLGDARVLTLNNAPTQASPLTFTKVFVERAGKVYSGYQNKPVVSNSARLNTVAATALLTQLGLTIDDDPSVPLTLTAASYQGTWDIRDPAQTTGGMTVFINANGSVACQDPTTLSFFACSATFTNPSTGAFTFTDNVSSTASGNFNFLAGTGSGTYSDPTSTPTTGSFVAQRR</sequence>
<dbReference type="eggNOG" id="COG2010">
    <property type="taxonomic scope" value="Bacteria"/>
</dbReference>
<evidence type="ECO:0008006" key="3">
    <source>
        <dbReference type="Google" id="ProtNLM"/>
    </source>
</evidence>
<dbReference type="Proteomes" id="UP000008332">
    <property type="component" value="Chromosome"/>
</dbReference>
<reference evidence="2" key="1">
    <citation type="submission" date="2006-02" db="EMBL/GenBank/DDBJ databases">
        <title>Complete sequence of chromosome of Rhodoferax ferrireducens DSM 15236.</title>
        <authorList>
            <person name="Copeland A."/>
            <person name="Lucas S."/>
            <person name="Lapidus A."/>
            <person name="Barry K."/>
            <person name="Detter J.C."/>
            <person name="Glavina del Rio T."/>
            <person name="Hammon N."/>
            <person name="Israni S."/>
            <person name="Pitluck S."/>
            <person name="Brettin T."/>
            <person name="Bruce D."/>
            <person name="Han C."/>
            <person name="Tapia R."/>
            <person name="Gilna P."/>
            <person name="Kiss H."/>
            <person name="Schmutz J."/>
            <person name="Larimer F."/>
            <person name="Land M."/>
            <person name="Kyrpides N."/>
            <person name="Ivanova N."/>
            <person name="Richardson P."/>
        </authorList>
    </citation>
    <scope>NUCLEOTIDE SEQUENCE [LARGE SCALE GENOMIC DNA]</scope>
    <source>
        <strain evidence="2">ATCC BAA-621 / DSM 15236 / T118</strain>
    </source>
</reference>
<dbReference type="STRING" id="338969.Rfer_3374"/>